<dbReference type="CDD" id="cd00761">
    <property type="entry name" value="Glyco_tranf_GTA_type"/>
    <property type="match status" value="1"/>
</dbReference>
<sequence length="239" mass="27446">MLFQRIKGLVSIIIPCYNASPYLLDCLNSIVSQSYRDLEIVIVNDGSTDNTKSVIQTWLNTTEVKERFATKHRIQILNLPYNTGYAGANSIGLFLARGEYIAIQDADDLSHPDRICKQMEFLRQHPQVNLVGTSIAEFRSGNPKTKFQVKWIKYGFDQIRQSYENGSSGACYGTLLFQGEVFDRVGGLFRSLRGKRKVTGHDYFFIFRCLKEGYRIENIPEVLYYYRLHPDQMSGRGNK</sequence>
<dbReference type="Pfam" id="PF00535">
    <property type="entry name" value="Glycos_transf_2"/>
    <property type="match status" value="1"/>
</dbReference>
<dbReference type="KEGG" id="pnp:IJ22_14880"/>
<dbReference type="PATRIC" id="fig|162209.4.peg.1578"/>
<evidence type="ECO:0000313" key="6">
    <source>
        <dbReference type="Proteomes" id="UP000061660"/>
    </source>
</evidence>
<evidence type="ECO:0000256" key="1">
    <source>
        <dbReference type="ARBA" id="ARBA00006739"/>
    </source>
</evidence>
<keyword evidence="2" id="KW-0328">Glycosyltransferase</keyword>
<reference evidence="6" key="1">
    <citation type="submission" date="2015-12" db="EMBL/GenBank/DDBJ databases">
        <title>Complete genome sequences of two moderately thermophilic Paenibacillus species.</title>
        <authorList>
            <person name="Butler R.III."/>
            <person name="Wang J."/>
            <person name="Stark B.C."/>
            <person name="Pombert J.-F."/>
        </authorList>
    </citation>
    <scope>NUCLEOTIDE SEQUENCE [LARGE SCALE GENOMIC DNA]</scope>
    <source>
        <strain evidence="6">32O-Y</strain>
    </source>
</reference>
<reference evidence="5 6" key="2">
    <citation type="journal article" date="2016" name="Genome Announc.">
        <title>Complete Genome Sequences of Two Interactive Moderate Thermophiles, Paenibacillus napthalenovorans 32O-Y and Paenibacillus sp. 32O-W.</title>
        <authorList>
            <person name="Butler R.R.III."/>
            <person name="Wang J."/>
            <person name="Stark B.C."/>
            <person name="Pombert J.F."/>
        </authorList>
    </citation>
    <scope>NUCLEOTIDE SEQUENCE [LARGE SCALE GENOMIC DNA]</scope>
    <source>
        <strain evidence="5 6">32O-Y</strain>
    </source>
</reference>
<proteinExistence type="inferred from homology"/>
<feature type="domain" description="Glycosyltransferase 2-like" evidence="4">
    <location>
        <begin position="11"/>
        <end position="182"/>
    </location>
</feature>
<evidence type="ECO:0000313" key="5">
    <source>
        <dbReference type="EMBL" id="ALS21864.1"/>
    </source>
</evidence>
<dbReference type="InterPro" id="IPR001173">
    <property type="entry name" value="Glyco_trans_2-like"/>
</dbReference>
<dbReference type="PANTHER" id="PTHR43685:SF5">
    <property type="entry name" value="GLYCOSYLTRANSFERASE EPSE-RELATED"/>
    <property type="match status" value="1"/>
</dbReference>
<dbReference type="EMBL" id="CP013652">
    <property type="protein sequence ID" value="ALS21864.1"/>
    <property type="molecule type" value="Genomic_DNA"/>
</dbReference>
<protein>
    <submittedName>
        <fullName evidence="5">Glycosyl transferase</fullName>
    </submittedName>
</protein>
<evidence type="ECO:0000256" key="3">
    <source>
        <dbReference type="ARBA" id="ARBA00022679"/>
    </source>
</evidence>
<dbReference type="InterPro" id="IPR029044">
    <property type="entry name" value="Nucleotide-diphossugar_trans"/>
</dbReference>
<dbReference type="Proteomes" id="UP000061660">
    <property type="component" value="Chromosome"/>
</dbReference>
<gene>
    <name evidence="5" type="ORF">IJ22_14880</name>
</gene>
<dbReference type="STRING" id="162209.IJ22_14880"/>
<organism evidence="5 6">
    <name type="scientific">Paenibacillus naphthalenovorans</name>
    <dbReference type="NCBI Taxonomy" id="162209"/>
    <lineage>
        <taxon>Bacteria</taxon>
        <taxon>Bacillati</taxon>
        <taxon>Bacillota</taxon>
        <taxon>Bacilli</taxon>
        <taxon>Bacillales</taxon>
        <taxon>Paenibacillaceae</taxon>
        <taxon>Paenibacillus</taxon>
    </lineage>
</organism>
<evidence type="ECO:0000259" key="4">
    <source>
        <dbReference type="Pfam" id="PF00535"/>
    </source>
</evidence>
<dbReference type="SUPFAM" id="SSF53448">
    <property type="entry name" value="Nucleotide-diphospho-sugar transferases"/>
    <property type="match status" value="1"/>
</dbReference>
<dbReference type="InterPro" id="IPR050834">
    <property type="entry name" value="Glycosyltransf_2"/>
</dbReference>
<keyword evidence="3 5" id="KW-0808">Transferase</keyword>
<dbReference type="RefSeq" id="WP_062408230.1">
    <property type="nucleotide sequence ID" value="NZ_CP013652.1"/>
</dbReference>
<name>A0A0U2U6P0_9BACL</name>
<dbReference type="Gene3D" id="3.90.550.10">
    <property type="entry name" value="Spore Coat Polysaccharide Biosynthesis Protein SpsA, Chain A"/>
    <property type="match status" value="1"/>
</dbReference>
<dbReference type="OrthoDB" id="9815829at2"/>
<dbReference type="GO" id="GO:0016757">
    <property type="term" value="F:glycosyltransferase activity"/>
    <property type="evidence" value="ECO:0007669"/>
    <property type="project" value="UniProtKB-KW"/>
</dbReference>
<dbReference type="AlphaFoldDB" id="A0A0U2U6P0"/>
<evidence type="ECO:0000256" key="2">
    <source>
        <dbReference type="ARBA" id="ARBA00022676"/>
    </source>
</evidence>
<dbReference type="PANTHER" id="PTHR43685">
    <property type="entry name" value="GLYCOSYLTRANSFERASE"/>
    <property type="match status" value="1"/>
</dbReference>
<accession>A0A0U2U6P0</accession>
<comment type="similarity">
    <text evidence="1">Belongs to the glycosyltransferase 2 family.</text>
</comment>
<keyword evidence="6" id="KW-1185">Reference proteome</keyword>